<dbReference type="GO" id="GO:0005886">
    <property type="term" value="C:plasma membrane"/>
    <property type="evidence" value="ECO:0007669"/>
    <property type="project" value="UniProtKB-SubCell"/>
</dbReference>
<evidence type="ECO:0000256" key="3">
    <source>
        <dbReference type="ARBA" id="ARBA00022448"/>
    </source>
</evidence>
<keyword evidence="4 8" id="KW-1003">Cell membrane</keyword>
<feature type="transmembrane region" description="Helical" evidence="8">
    <location>
        <begin position="155"/>
        <end position="174"/>
    </location>
</feature>
<dbReference type="OrthoDB" id="554695at2"/>
<evidence type="ECO:0000256" key="7">
    <source>
        <dbReference type="ARBA" id="ARBA00023136"/>
    </source>
</evidence>
<keyword evidence="7 8" id="KW-0472">Membrane</keyword>
<evidence type="ECO:0000256" key="5">
    <source>
        <dbReference type="ARBA" id="ARBA00022692"/>
    </source>
</evidence>
<evidence type="ECO:0000256" key="6">
    <source>
        <dbReference type="ARBA" id="ARBA00022989"/>
    </source>
</evidence>
<feature type="transmembrane region" description="Helical" evidence="8">
    <location>
        <begin position="132"/>
        <end position="149"/>
    </location>
</feature>
<feature type="transmembrane region" description="Helical" evidence="8">
    <location>
        <begin position="78"/>
        <end position="97"/>
    </location>
</feature>
<accession>A0A2S9JXK5</accession>
<keyword evidence="6 8" id="KW-1133">Transmembrane helix</keyword>
<evidence type="ECO:0000256" key="8">
    <source>
        <dbReference type="RuleBase" id="RU363041"/>
    </source>
</evidence>
<comment type="caution">
    <text evidence="9">The sequence shown here is derived from an EMBL/GenBank/DDBJ whole genome shotgun (WGS) entry which is preliminary data.</text>
</comment>
<feature type="transmembrane region" description="Helical" evidence="8">
    <location>
        <begin position="195"/>
        <end position="219"/>
    </location>
</feature>
<dbReference type="AlphaFoldDB" id="A0A2S9JXK5"/>
<keyword evidence="10" id="KW-1185">Reference proteome</keyword>
<comment type="similarity">
    <text evidence="2 8">Belongs to the 4-toluene sulfonate uptake permease (TSUP) (TC 2.A.102) family.</text>
</comment>
<dbReference type="EMBL" id="PVBT01000001">
    <property type="protein sequence ID" value="PRD58073.1"/>
    <property type="molecule type" value="Genomic_DNA"/>
</dbReference>
<protein>
    <recommendedName>
        <fullName evidence="8">Probable membrane transporter protein</fullName>
    </recommendedName>
</protein>
<sequence length="263" mass="27314">MSAFFDNIPMLLIIAGFAAGFIDSIAGGGGLITVPALLLAGLSPVESLGTNKLQSLFGSTSATIAYAQKGHVNLKKQLPSAFMSFLGAVAGALLAGFLPGDVLRAFLPVLLIAIALYFALKPNMGDIDRAHRMTPFLFGLAIVPLIGFYDGVFGPGAGSFFMLSFVSLAGYGLLKATAHTKLLNLASNLGGFATFAFLGVINWKVGLCMGVAQFIGARVGAGLAMKNGAKIIKPLLVIVCLALATKLLLDPSNPIRLWLATLL</sequence>
<keyword evidence="3" id="KW-0813">Transport</keyword>
<dbReference type="RefSeq" id="WP_105732313.1">
    <property type="nucleotide sequence ID" value="NZ_PVBT01000001.1"/>
</dbReference>
<evidence type="ECO:0000256" key="4">
    <source>
        <dbReference type="ARBA" id="ARBA00022475"/>
    </source>
</evidence>
<name>A0A2S9JXK5_9HYPH</name>
<dbReference type="InterPro" id="IPR002781">
    <property type="entry name" value="TM_pro_TauE-like"/>
</dbReference>
<reference evidence="9 10" key="1">
    <citation type="submission" date="2018-02" db="EMBL/GenBank/DDBJ databases">
        <title>The draft genome of Phyllobacterium myrsinacearum DSM5892.</title>
        <authorList>
            <person name="Li L."/>
            <person name="Liu L."/>
            <person name="Zhang X."/>
            <person name="Wang T."/>
        </authorList>
    </citation>
    <scope>NUCLEOTIDE SEQUENCE [LARGE SCALE GENOMIC DNA]</scope>
    <source>
        <strain evidence="9 10">DSM 5892</strain>
    </source>
</reference>
<evidence type="ECO:0000313" key="10">
    <source>
        <dbReference type="Proteomes" id="UP000238563"/>
    </source>
</evidence>
<feature type="transmembrane region" description="Helical" evidence="8">
    <location>
        <begin position="12"/>
        <end position="42"/>
    </location>
</feature>
<dbReference type="Pfam" id="PF01925">
    <property type="entry name" value="TauE"/>
    <property type="match status" value="1"/>
</dbReference>
<comment type="subcellular location">
    <subcellularLocation>
        <location evidence="1 8">Cell membrane</location>
        <topology evidence="1 8">Multi-pass membrane protein</topology>
    </subcellularLocation>
</comment>
<dbReference type="Proteomes" id="UP000238563">
    <property type="component" value="Unassembled WGS sequence"/>
</dbReference>
<evidence type="ECO:0000256" key="2">
    <source>
        <dbReference type="ARBA" id="ARBA00009142"/>
    </source>
</evidence>
<gene>
    <name evidence="9" type="ORF">C5750_02725</name>
</gene>
<dbReference type="PANTHER" id="PTHR30269">
    <property type="entry name" value="TRANSMEMBRANE PROTEIN YFCA"/>
    <property type="match status" value="1"/>
</dbReference>
<keyword evidence="5 8" id="KW-0812">Transmembrane</keyword>
<dbReference type="InterPro" id="IPR052017">
    <property type="entry name" value="TSUP"/>
</dbReference>
<evidence type="ECO:0000256" key="1">
    <source>
        <dbReference type="ARBA" id="ARBA00004651"/>
    </source>
</evidence>
<evidence type="ECO:0000313" key="9">
    <source>
        <dbReference type="EMBL" id="PRD58073.1"/>
    </source>
</evidence>
<dbReference type="PANTHER" id="PTHR30269:SF0">
    <property type="entry name" value="MEMBRANE TRANSPORTER PROTEIN YFCA-RELATED"/>
    <property type="match status" value="1"/>
</dbReference>
<feature type="transmembrane region" description="Helical" evidence="8">
    <location>
        <begin position="103"/>
        <end position="120"/>
    </location>
</feature>
<proteinExistence type="inferred from homology"/>
<organism evidence="9 10">
    <name type="scientific">Phyllobacterium myrsinacearum</name>
    <dbReference type="NCBI Taxonomy" id="28101"/>
    <lineage>
        <taxon>Bacteria</taxon>
        <taxon>Pseudomonadati</taxon>
        <taxon>Pseudomonadota</taxon>
        <taxon>Alphaproteobacteria</taxon>
        <taxon>Hyphomicrobiales</taxon>
        <taxon>Phyllobacteriaceae</taxon>
        <taxon>Phyllobacterium</taxon>
    </lineage>
</organism>